<dbReference type="SUPFAM" id="SSF46689">
    <property type="entry name" value="Homeodomain-like"/>
    <property type="match status" value="1"/>
</dbReference>
<evidence type="ECO:0000259" key="6">
    <source>
        <dbReference type="PROSITE" id="PS50071"/>
    </source>
</evidence>
<keyword evidence="2 4" id="KW-0371">Homeobox</keyword>
<keyword evidence="3 4" id="KW-0539">Nucleus</keyword>
<evidence type="ECO:0000313" key="7">
    <source>
        <dbReference type="EMBL" id="KXS21746.1"/>
    </source>
</evidence>
<feature type="compositionally biased region" description="Basic residues" evidence="5">
    <location>
        <begin position="309"/>
        <end position="323"/>
    </location>
</feature>
<feature type="region of interest" description="Disordered" evidence="5">
    <location>
        <begin position="41"/>
        <end position="75"/>
    </location>
</feature>
<dbReference type="GO" id="GO:0005634">
    <property type="term" value="C:nucleus"/>
    <property type="evidence" value="ECO:0007669"/>
    <property type="project" value="UniProtKB-SubCell"/>
</dbReference>
<dbReference type="InterPro" id="IPR008422">
    <property type="entry name" value="KN_HD"/>
</dbReference>
<dbReference type="GO" id="GO:0003677">
    <property type="term" value="F:DNA binding"/>
    <property type="evidence" value="ECO:0007669"/>
    <property type="project" value="UniProtKB-UniRule"/>
</dbReference>
<dbReference type="PANTHER" id="PTHR11850">
    <property type="entry name" value="HOMEOBOX PROTEIN TRANSCRIPTION FACTORS"/>
    <property type="match status" value="1"/>
</dbReference>
<dbReference type="InterPro" id="IPR009057">
    <property type="entry name" value="Homeodomain-like_sf"/>
</dbReference>
<dbReference type="STRING" id="1344416.A0A139AYD0"/>
<evidence type="ECO:0000256" key="4">
    <source>
        <dbReference type="PROSITE-ProRule" id="PRU00108"/>
    </source>
</evidence>
<sequence>MSFDPQSASLPPLPISHPYRAPPASDLIKFAPRVILPPIATSRYRSFDTPRGGSPVSETSSLSSPTLAWPPPSPDTMQYERTPFTSDADDTTDDLGSMAQALTLHSAPKSWDGPEEFYIPCHPFPVDNTSPKRAHYELPPIVNKISPPGGHRRSALWSLPSISSFSQSYAAPFFLSSEKLHPVASASNLSALHALAEVCAEARMTMQGTDGDISSEEEKGVTLQDVEQPSNNSPRDAAPLEMKWTRESSISPTRSVHSMTPSLPDDDDSVTSDDSSSDSDQEFYPTKERSGRKDGKRPRPASSSLGSNKKQKHSKKSLSRKPNPHIEPKFGNGRRPNFSKEQKAVMMSWLSTHKAHPFPTESEKLRFCDATGLSLRQINDWFINARRRYL</sequence>
<dbReference type="InterPro" id="IPR001356">
    <property type="entry name" value="HD"/>
</dbReference>
<evidence type="ECO:0000256" key="5">
    <source>
        <dbReference type="SAM" id="MobiDB-lite"/>
    </source>
</evidence>
<evidence type="ECO:0000256" key="1">
    <source>
        <dbReference type="ARBA" id="ARBA00023125"/>
    </source>
</evidence>
<feature type="domain" description="Homeobox" evidence="6">
    <location>
        <begin position="329"/>
        <end position="390"/>
    </location>
</feature>
<evidence type="ECO:0000256" key="3">
    <source>
        <dbReference type="ARBA" id="ARBA00023242"/>
    </source>
</evidence>
<feature type="compositionally biased region" description="Polar residues" evidence="5">
    <location>
        <begin position="225"/>
        <end position="234"/>
    </location>
</feature>
<keyword evidence="8" id="KW-1185">Reference proteome</keyword>
<dbReference type="GO" id="GO:0006355">
    <property type="term" value="P:regulation of DNA-templated transcription"/>
    <property type="evidence" value="ECO:0007669"/>
    <property type="project" value="InterPro"/>
</dbReference>
<dbReference type="InterPro" id="IPR050224">
    <property type="entry name" value="TALE_homeobox"/>
</dbReference>
<proteinExistence type="predicted"/>
<gene>
    <name evidence="7" type="ORF">M427DRAFT_130462</name>
</gene>
<feature type="region of interest" description="Disordered" evidence="5">
    <location>
        <begin position="209"/>
        <end position="338"/>
    </location>
</feature>
<dbReference type="Proteomes" id="UP000070544">
    <property type="component" value="Unassembled WGS sequence"/>
</dbReference>
<feature type="compositionally biased region" description="Acidic residues" evidence="5">
    <location>
        <begin position="264"/>
        <end position="281"/>
    </location>
</feature>
<dbReference type="AlphaFoldDB" id="A0A139AYD0"/>
<dbReference type="OrthoDB" id="10056939at2759"/>
<protein>
    <recommendedName>
        <fullName evidence="6">Homeobox domain-containing protein</fullName>
    </recommendedName>
</protein>
<feature type="compositionally biased region" description="Low complexity" evidence="5">
    <location>
        <begin position="54"/>
        <end position="67"/>
    </location>
</feature>
<name>A0A139AYD0_GONPJ</name>
<dbReference type="PROSITE" id="PS50071">
    <property type="entry name" value="HOMEOBOX_2"/>
    <property type="match status" value="1"/>
</dbReference>
<dbReference type="SMR" id="A0A139AYD0"/>
<comment type="subcellular location">
    <subcellularLocation>
        <location evidence="4">Nucleus</location>
    </subcellularLocation>
</comment>
<dbReference type="EMBL" id="KQ965732">
    <property type="protein sequence ID" value="KXS21746.1"/>
    <property type="molecule type" value="Genomic_DNA"/>
</dbReference>
<dbReference type="Gene3D" id="1.10.10.60">
    <property type="entry name" value="Homeodomain-like"/>
    <property type="match status" value="1"/>
</dbReference>
<keyword evidence="1 4" id="KW-0238">DNA-binding</keyword>
<evidence type="ECO:0000313" key="8">
    <source>
        <dbReference type="Proteomes" id="UP000070544"/>
    </source>
</evidence>
<accession>A0A139AYD0</accession>
<feature type="compositionally biased region" description="Polar residues" evidence="5">
    <location>
        <begin position="247"/>
        <end position="261"/>
    </location>
</feature>
<reference evidence="7 8" key="1">
    <citation type="journal article" date="2015" name="Genome Biol. Evol.">
        <title>Phylogenomic analyses indicate that early fungi evolved digesting cell walls of algal ancestors of land plants.</title>
        <authorList>
            <person name="Chang Y."/>
            <person name="Wang S."/>
            <person name="Sekimoto S."/>
            <person name="Aerts A.L."/>
            <person name="Choi C."/>
            <person name="Clum A."/>
            <person name="LaButti K.M."/>
            <person name="Lindquist E.A."/>
            <person name="Yee Ngan C."/>
            <person name="Ohm R.A."/>
            <person name="Salamov A.A."/>
            <person name="Grigoriev I.V."/>
            <person name="Spatafora J.W."/>
            <person name="Berbee M.L."/>
        </authorList>
    </citation>
    <scope>NUCLEOTIDE SEQUENCE [LARGE SCALE GENOMIC DNA]</scope>
    <source>
        <strain evidence="7 8">JEL478</strain>
    </source>
</reference>
<evidence type="ECO:0000256" key="2">
    <source>
        <dbReference type="ARBA" id="ARBA00023155"/>
    </source>
</evidence>
<dbReference type="Pfam" id="PF05920">
    <property type="entry name" value="Homeobox_KN"/>
    <property type="match status" value="1"/>
</dbReference>
<organism evidence="7 8">
    <name type="scientific">Gonapodya prolifera (strain JEL478)</name>
    <name type="common">Monoblepharis prolifera</name>
    <dbReference type="NCBI Taxonomy" id="1344416"/>
    <lineage>
        <taxon>Eukaryota</taxon>
        <taxon>Fungi</taxon>
        <taxon>Fungi incertae sedis</taxon>
        <taxon>Chytridiomycota</taxon>
        <taxon>Chytridiomycota incertae sedis</taxon>
        <taxon>Monoblepharidomycetes</taxon>
        <taxon>Monoblepharidales</taxon>
        <taxon>Gonapodyaceae</taxon>
        <taxon>Gonapodya</taxon>
    </lineage>
</organism>
<dbReference type="CDD" id="cd00086">
    <property type="entry name" value="homeodomain"/>
    <property type="match status" value="1"/>
</dbReference>